<keyword evidence="2" id="KW-1185">Reference proteome</keyword>
<dbReference type="InterPro" id="IPR016584">
    <property type="entry name" value="MeTrfase_VrtF"/>
</dbReference>
<dbReference type="Gene3D" id="3.40.50.150">
    <property type="entry name" value="Vaccinia Virus protein VP39"/>
    <property type="match status" value="1"/>
</dbReference>
<sequence>MEAAAPASARAYTRLVLKIYDLWVLKISNRFFWNCPTKRQLEHFQRFQSLNHLDVGVGTGYYLNRSKITKSAVRLGLMDINRNSLDSAEKVLSRFSPEIFIHDILRPIRQDIAPFDSISLNYVIHCLEGPMMKKEPAIKNLKSILQPFGILFGATILGQQKPFNFPGRVILELYNRKGVFGNEYDSLNSLRSMLSNHFKYVETKVIGNVALFAASDEPILS</sequence>
<accession>A0A1Y6C805</accession>
<proteinExistence type="predicted"/>
<dbReference type="Proteomes" id="UP000192907">
    <property type="component" value="Unassembled WGS sequence"/>
</dbReference>
<evidence type="ECO:0000313" key="2">
    <source>
        <dbReference type="Proteomes" id="UP000192907"/>
    </source>
</evidence>
<dbReference type="AlphaFoldDB" id="A0A1Y6C805"/>
<organism evidence="1 2">
    <name type="scientific">Pseudobacteriovorax antillogorgiicola</name>
    <dbReference type="NCBI Taxonomy" id="1513793"/>
    <lineage>
        <taxon>Bacteria</taxon>
        <taxon>Pseudomonadati</taxon>
        <taxon>Bdellovibrionota</taxon>
        <taxon>Oligoflexia</taxon>
        <taxon>Oligoflexales</taxon>
        <taxon>Pseudobacteriovoracaceae</taxon>
        <taxon>Pseudobacteriovorax</taxon>
    </lineage>
</organism>
<dbReference type="RefSeq" id="WP_132319806.1">
    <property type="nucleotide sequence ID" value="NZ_FWZT01000015.1"/>
</dbReference>
<dbReference type="OrthoDB" id="507855at2"/>
<dbReference type="GO" id="GO:0008168">
    <property type="term" value="F:methyltransferase activity"/>
    <property type="evidence" value="ECO:0007669"/>
    <property type="project" value="InterPro"/>
</dbReference>
<dbReference type="STRING" id="1513793.SAMN06296036_115107"/>
<dbReference type="EMBL" id="FWZT01000015">
    <property type="protein sequence ID" value="SMF49723.1"/>
    <property type="molecule type" value="Genomic_DNA"/>
</dbReference>
<evidence type="ECO:0000313" key="1">
    <source>
        <dbReference type="EMBL" id="SMF49723.1"/>
    </source>
</evidence>
<reference evidence="2" key="1">
    <citation type="submission" date="2017-04" db="EMBL/GenBank/DDBJ databases">
        <authorList>
            <person name="Varghese N."/>
            <person name="Submissions S."/>
        </authorList>
    </citation>
    <scope>NUCLEOTIDE SEQUENCE [LARGE SCALE GENOMIC DNA]</scope>
    <source>
        <strain evidence="2">RKEM611</strain>
    </source>
</reference>
<dbReference type="SUPFAM" id="SSF53335">
    <property type="entry name" value="S-adenosyl-L-methionine-dependent methyltransferases"/>
    <property type="match status" value="1"/>
</dbReference>
<name>A0A1Y6C805_9BACT</name>
<evidence type="ECO:0008006" key="3">
    <source>
        <dbReference type="Google" id="ProtNLM"/>
    </source>
</evidence>
<dbReference type="InterPro" id="IPR029063">
    <property type="entry name" value="SAM-dependent_MTases_sf"/>
</dbReference>
<dbReference type="PIRSF" id="PIRSF011491">
    <property type="entry name" value="Mtase_YbcY_prd"/>
    <property type="match status" value="1"/>
</dbReference>
<gene>
    <name evidence="1" type="ORF">SAMN06296036_115107</name>
</gene>
<protein>
    <recommendedName>
        <fullName evidence="3">Methyltransferase domain-containing protein</fullName>
    </recommendedName>
</protein>